<evidence type="ECO:0000256" key="4">
    <source>
        <dbReference type="ARBA" id="ARBA00022750"/>
    </source>
</evidence>
<evidence type="ECO:0000256" key="2">
    <source>
        <dbReference type="ARBA" id="ARBA00022670"/>
    </source>
</evidence>
<evidence type="ECO:0000256" key="5">
    <source>
        <dbReference type="ARBA" id="ARBA00022801"/>
    </source>
</evidence>
<dbReference type="AlphaFoldDB" id="A0AA88A605"/>
<dbReference type="InterPro" id="IPR032861">
    <property type="entry name" value="TAXi_N"/>
</dbReference>
<accession>A0AA88A605</accession>
<keyword evidence="3 8" id="KW-0732">Signal</keyword>
<protein>
    <recommendedName>
        <fullName evidence="9">Peptidase A1 domain-containing protein</fullName>
    </recommendedName>
</protein>
<evidence type="ECO:0000313" key="10">
    <source>
        <dbReference type="EMBL" id="GMN45585.1"/>
    </source>
</evidence>
<keyword evidence="5" id="KW-0378">Hydrolase</keyword>
<dbReference type="GO" id="GO:0004190">
    <property type="term" value="F:aspartic-type endopeptidase activity"/>
    <property type="evidence" value="ECO:0007669"/>
    <property type="project" value="UniProtKB-KW"/>
</dbReference>
<organism evidence="10 11">
    <name type="scientific">Ficus carica</name>
    <name type="common">Common fig</name>
    <dbReference type="NCBI Taxonomy" id="3494"/>
    <lineage>
        <taxon>Eukaryota</taxon>
        <taxon>Viridiplantae</taxon>
        <taxon>Streptophyta</taxon>
        <taxon>Embryophyta</taxon>
        <taxon>Tracheophyta</taxon>
        <taxon>Spermatophyta</taxon>
        <taxon>Magnoliopsida</taxon>
        <taxon>eudicotyledons</taxon>
        <taxon>Gunneridae</taxon>
        <taxon>Pentapetalae</taxon>
        <taxon>rosids</taxon>
        <taxon>fabids</taxon>
        <taxon>Rosales</taxon>
        <taxon>Moraceae</taxon>
        <taxon>Ficeae</taxon>
        <taxon>Ficus</taxon>
    </lineage>
</organism>
<dbReference type="PROSITE" id="PS51767">
    <property type="entry name" value="PEPTIDASE_A1"/>
    <property type="match status" value="1"/>
</dbReference>
<reference evidence="10" key="1">
    <citation type="submission" date="2023-07" db="EMBL/GenBank/DDBJ databases">
        <title>draft genome sequence of fig (Ficus carica).</title>
        <authorList>
            <person name="Takahashi T."/>
            <person name="Nishimura K."/>
        </authorList>
    </citation>
    <scope>NUCLEOTIDE SEQUENCE</scope>
</reference>
<dbReference type="CDD" id="cd05472">
    <property type="entry name" value="cnd41_like"/>
    <property type="match status" value="1"/>
</dbReference>
<dbReference type="PRINTS" id="PR00792">
    <property type="entry name" value="PEPSIN"/>
</dbReference>
<dbReference type="EMBL" id="BTGU01000020">
    <property type="protein sequence ID" value="GMN45585.1"/>
    <property type="molecule type" value="Genomic_DNA"/>
</dbReference>
<keyword evidence="4" id="KW-0064">Aspartyl protease</keyword>
<dbReference type="FunFam" id="2.40.70.10:FF:000013">
    <property type="entry name" value="Aspartyl protease AED1"/>
    <property type="match status" value="1"/>
</dbReference>
<evidence type="ECO:0000256" key="7">
    <source>
        <dbReference type="PIRSR" id="PIRSR601461-1"/>
    </source>
</evidence>
<feature type="active site" evidence="7">
    <location>
        <position position="364"/>
    </location>
</feature>
<feature type="signal peptide" evidence="8">
    <location>
        <begin position="1"/>
        <end position="28"/>
    </location>
</feature>
<comment type="caution">
    <text evidence="10">The sequence shown here is derived from an EMBL/GenBank/DDBJ whole genome shotgun (WGS) entry which is preliminary data.</text>
</comment>
<dbReference type="SUPFAM" id="SSF50630">
    <property type="entry name" value="Acid proteases"/>
    <property type="match status" value="1"/>
</dbReference>
<gene>
    <name evidence="10" type="ORF">TIFTF001_014775</name>
</gene>
<feature type="chain" id="PRO_5041744563" description="Peptidase A1 domain-containing protein" evidence="8">
    <location>
        <begin position="29"/>
        <end position="490"/>
    </location>
</feature>
<dbReference type="GO" id="GO:0006508">
    <property type="term" value="P:proteolysis"/>
    <property type="evidence" value="ECO:0007669"/>
    <property type="project" value="UniProtKB-KW"/>
</dbReference>
<keyword evidence="6" id="KW-1015">Disulfide bond</keyword>
<dbReference type="Pfam" id="PF14543">
    <property type="entry name" value="TAXi_N"/>
    <property type="match status" value="1"/>
</dbReference>
<feature type="domain" description="Peptidase A1" evidence="9">
    <location>
        <begin position="146"/>
        <end position="485"/>
    </location>
</feature>
<dbReference type="PANTHER" id="PTHR13683">
    <property type="entry name" value="ASPARTYL PROTEASES"/>
    <property type="match status" value="1"/>
</dbReference>
<evidence type="ECO:0000259" key="9">
    <source>
        <dbReference type="PROSITE" id="PS51767"/>
    </source>
</evidence>
<dbReference type="InterPro" id="IPR033121">
    <property type="entry name" value="PEPTIDASE_A1"/>
</dbReference>
<dbReference type="InterPro" id="IPR033873">
    <property type="entry name" value="CND41-like"/>
</dbReference>
<evidence type="ECO:0000256" key="3">
    <source>
        <dbReference type="ARBA" id="ARBA00022729"/>
    </source>
</evidence>
<dbReference type="InterPro" id="IPR021109">
    <property type="entry name" value="Peptidase_aspartic_dom_sf"/>
</dbReference>
<feature type="active site" evidence="7">
    <location>
        <position position="164"/>
    </location>
</feature>
<dbReference type="Pfam" id="PF14541">
    <property type="entry name" value="TAXi_C"/>
    <property type="match status" value="1"/>
</dbReference>
<sequence length="490" mass="52287">MGIIHISSFLSYCFLALCLLCSLEKAFALQRKDLKETPSSQHTHTVQLSSLLPSSICSPSSSVAKDKGASLKVIHKYGPCSQLHRDDGDHTKSIVRQDQARVDWINSRLFKKSVPAATVASNGTRYEQDATTLPAKPGQVLGTGNYIVTVGLGTPKEDLSLAFDTGSDLTWTQCQPCAKSCYSQSEAIFDPSKSTSYSNVSCASTDCSQLKSDPGCIEETSTCTYGVRYGDGSYTEGYFSKDRLTLTQSDVIDNFLFGCGQNNGGLFRGAAGLLGLGRNEVSIVEQAADKYNRLFSYCLPSTTSSTGYLTFGDSGGGGGSVQYTPLITLSRSASFYALNLFGISVGGRQLEIPPTAFQSGTIIDSGTVITRLPAAVYSALRLEFRTEMSGYPLVSTDVELFDTCYDLSGSGRTVEFPKIAFSLAGGATVDLVPSGIMYDLSDSQGTFCLAFAGNNDERQLTIFGNVQQKTFQVVYDVGGARVGFGPGGCS</sequence>
<dbReference type="PANTHER" id="PTHR13683:SF750">
    <property type="entry name" value="ASPARTYL PROTEASE AED1"/>
    <property type="match status" value="1"/>
</dbReference>
<evidence type="ECO:0000313" key="11">
    <source>
        <dbReference type="Proteomes" id="UP001187192"/>
    </source>
</evidence>
<evidence type="ECO:0000256" key="6">
    <source>
        <dbReference type="ARBA" id="ARBA00023157"/>
    </source>
</evidence>
<dbReference type="InterPro" id="IPR032799">
    <property type="entry name" value="TAXi_C"/>
</dbReference>
<proteinExistence type="inferred from homology"/>
<dbReference type="Proteomes" id="UP001187192">
    <property type="component" value="Unassembled WGS sequence"/>
</dbReference>
<dbReference type="InterPro" id="IPR001461">
    <property type="entry name" value="Aspartic_peptidase_A1"/>
</dbReference>
<keyword evidence="2" id="KW-0645">Protease</keyword>
<evidence type="ECO:0000256" key="8">
    <source>
        <dbReference type="SAM" id="SignalP"/>
    </source>
</evidence>
<evidence type="ECO:0000256" key="1">
    <source>
        <dbReference type="ARBA" id="ARBA00007447"/>
    </source>
</evidence>
<comment type="similarity">
    <text evidence="1">Belongs to the peptidase A1 family.</text>
</comment>
<dbReference type="Gene3D" id="2.40.70.10">
    <property type="entry name" value="Acid Proteases"/>
    <property type="match status" value="2"/>
</dbReference>
<keyword evidence="11" id="KW-1185">Reference proteome</keyword>
<name>A0AA88A605_FICCA</name>
<dbReference type="FunFam" id="2.40.70.10:FF:000021">
    <property type="entry name" value="Aspartyl protease AED1"/>
    <property type="match status" value="1"/>
</dbReference>